<proteinExistence type="predicted"/>
<comment type="subcellular location">
    <subcellularLocation>
        <location evidence="1">Nucleus</location>
    </subcellularLocation>
</comment>
<dbReference type="Pfam" id="PF11754">
    <property type="entry name" value="Velvet"/>
    <property type="match status" value="1"/>
</dbReference>
<evidence type="ECO:0000313" key="7">
    <source>
        <dbReference type="EMBL" id="KAJ1994224.1"/>
    </source>
</evidence>
<gene>
    <name evidence="7" type="ORF">EDC05_001665</name>
</gene>
<evidence type="ECO:0000256" key="3">
    <source>
        <dbReference type="ARBA" id="ARBA00023163"/>
    </source>
</evidence>
<name>A0ABQ8PQZ7_9FUNG</name>
<dbReference type="PANTHER" id="PTHR33572:SF3">
    <property type="entry name" value="VELVET COMPLEX SUBUNIT B"/>
    <property type="match status" value="1"/>
</dbReference>
<keyword evidence="3" id="KW-0804">Transcription</keyword>
<keyword evidence="4" id="KW-0539">Nucleus</keyword>
<keyword evidence="2" id="KW-0805">Transcription regulation</keyword>
<evidence type="ECO:0000313" key="8">
    <source>
        <dbReference type="Proteomes" id="UP001151295"/>
    </source>
</evidence>
<organism evidence="7 8">
    <name type="scientific">Coemansia umbellata</name>
    <dbReference type="NCBI Taxonomy" id="1424467"/>
    <lineage>
        <taxon>Eukaryota</taxon>
        <taxon>Fungi</taxon>
        <taxon>Fungi incertae sedis</taxon>
        <taxon>Zoopagomycota</taxon>
        <taxon>Kickxellomycotina</taxon>
        <taxon>Kickxellomycetes</taxon>
        <taxon>Kickxellales</taxon>
        <taxon>Kickxellaceae</taxon>
        <taxon>Coemansia</taxon>
    </lineage>
</organism>
<evidence type="ECO:0000256" key="4">
    <source>
        <dbReference type="ARBA" id="ARBA00023242"/>
    </source>
</evidence>
<feature type="compositionally biased region" description="Basic and acidic residues" evidence="5">
    <location>
        <begin position="1"/>
        <end position="14"/>
    </location>
</feature>
<feature type="domain" description="Velvet" evidence="6">
    <location>
        <begin position="131"/>
        <end position="344"/>
    </location>
</feature>
<dbReference type="InterPro" id="IPR037525">
    <property type="entry name" value="Velvet_dom"/>
</dbReference>
<dbReference type="InterPro" id="IPR038491">
    <property type="entry name" value="Velvet_dom_sf"/>
</dbReference>
<feature type="region of interest" description="Disordered" evidence="5">
    <location>
        <begin position="1"/>
        <end position="54"/>
    </location>
</feature>
<evidence type="ECO:0000259" key="6">
    <source>
        <dbReference type="PROSITE" id="PS51821"/>
    </source>
</evidence>
<dbReference type="PROSITE" id="PS51821">
    <property type="entry name" value="VELVET"/>
    <property type="match status" value="1"/>
</dbReference>
<evidence type="ECO:0000256" key="1">
    <source>
        <dbReference type="ARBA" id="ARBA00004123"/>
    </source>
</evidence>
<comment type="caution">
    <text evidence="7">The sequence shown here is derived from an EMBL/GenBank/DDBJ whole genome shotgun (WGS) entry which is preliminary data.</text>
</comment>
<sequence>MTKLETDPTTKRDGMSASWKPMDAANSTSEPYAHHSSMQQSGGNMDNGYCSISDTDGNTNNTNALYKQRHQRIPAFEYSYPSAEDNCAGGMAAQNDTGAMYDQNQSLEIIVRHKVDPATLPPPDKFLSQCNAKLRAFRFSIVQQPIRARMCGSSDKDWRPVSPPPVLKLELLDMEGNSVIDGTFMQYLVVHTTLWKEDREEELTVVELPHNTNSKRISAAAKSRKRGVTQFVAREAEPGLEIENNLLGEYSASSSIVEDENGERGCFFVFPNLSIRLEGRYRLRFMLIKLPNMHDVHQPMLPTSIATIFSDPFDVYSIKTFPGMIESTPLSRALAQQGLKIPIRNTQDNN</sequence>
<dbReference type="EMBL" id="JANBQD010000013">
    <property type="protein sequence ID" value="KAJ1994224.1"/>
    <property type="molecule type" value="Genomic_DNA"/>
</dbReference>
<reference evidence="7" key="1">
    <citation type="submission" date="2022-07" db="EMBL/GenBank/DDBJ databases">
        <title>Phylogenomic reconstructions and comparative analyses of Kickxellomycotina fungi.</title>
        <authorList>
            <person name="Reynolds N.K."/>
            <person name="Stajich J.E."/>
            <person name="Barry K."/>
            <person name="Grigoriev I.V."/>
            <person name="Crous P."/>
            <person name="Smith M.E."/>
        </authorList>
    </citation>
    <scope>NUCLEOTIDE SEQUENCE</scope>
    <source>
        <strain evidence="7">BCRC 34882</strain>
    </source>
</reference>
<accession>A0ABQ8PQZ7</accession>
<evidence type="ECO:0000256" key="5">
    <source>
        <dbReference type="SAM" id="MobiDB-lite"/>
    </source>
</evidence>
<feature type="compositionally biased region" description="Polar residues" evidence="5">
    <location>
        <begin position="25"/>
        <end position="54"/>
    </location>
</feature>
<dbReference type="Gene3D" id="2.60.40.3960">
    <property type="entry name" value="Velvet domain"/>
    <property type="match status" value="1"/>
</dbReference>
<keyword evidence="8" id="KW-1185">Reference proteome</keyword>
<dbReference type="PANTHER" id="PTHR33572">
    <property type="entry name" value="SPORE DEVELOPMENT REGULATOR VOSA"/>
    <property type="match status" value="1"/>
</dbReference>
<protein>
    <recommendedName>
        <fullName evidence="6">Velvet domain-containing protein</fullName>
    </recommendedName>
</protein>
<evidence type="ECO:0000256" key="2">
    <source>
        <dbReference type="ARBA" id="ARBA00023015"/>
    </source>
</evidence>
<dbReference type="Proteomes" id="UP001151295">
    <property type="component" value="Unassembled WGS sequence"/>
</dbReference>
<dbReference type="InterPro" id="IPR021740">
    <property type="entry name" value="Velvet"/>
</dbReference>